<protein>
    <recommendedName>
        <fullName evidence="3">DUF3606 domain-containing protein</fullName>
    </recommendedName>
</protein>
<accession>A0A1G7NUR1</accession>
<dbReference type="InterPro" id="IPR022037">
    <property type="entry name" value="DUF3606"/>
</dbReference>
<keyword evidence="2" id="KW-1185">Reference proteome</keyword>
<sequence>MDNKQKTGSPDRDLINISEAYEVRDWADKFGVTHVRLKAAVNAVGNSAKKVEAYLKKNK</sequence>
<dbReference type="EMBL" id="FNAI01000030">
    <property type="protein sequence ID" value="SDF77838.1"/>
    <property type="molecule type" value="Genomic_DNA"/>
</dbReference>
<name>A0A1G7NUR1_9SPHI</name>
<evidence type="ECO:0008006" key="3">
    <source>
        <dbReference type="Google" id="ProtNLM"/>
    </source>
</evidence>
<dbReference type="Pfam" id="PF12244">
    <property type="entry name" value="DUF3606"/>
    <property type="match status" value="1"/>
</dbReference>
<proteinExistence type="predicted"/>
<organism evidence="1 2">
    <name type="scientific">Mucilaginibacter pineti</name>
    <dbReference type="NCBI Taxonomy" id="1391627"/>
    <lineage>
        <taxon>Bacteria</taxon>
        <taxon>Pseudomonadati</taxon>
        <taxon>Bacteroidota</taxon>
        <taxon>Sphingobacteriia</taxon>
        <taxon>Sphingobacteriales</taxon>
        <taxon>Sphingobacteriaceae</taxon>
        <taxon>Mucilaginibacter</taxon>
    </lineage>
</organism>
<evidence type="ECO:0000313" key="2">
    <source>
        <dbReference type="Proteomes" id="UP000199072"/>
    </source>
</evidence>
<gene>
    <name evidence="1" type="ORF">SAMN05216464_13012</name>
</gene>
<dbReference type="STRING" id="1391627.SAMN05216464_13012"/>
<reference evidence="1 2" key="1">
    <citation type="submission" date="2016-10" db="EMBL/GenBank/DDBJ databases">
        <authorList>
            <person name="de Groot N.N."/>
        </authorList>
    </citation>
    <scope>NUCLEOTIDE SEQUENCE [LARGE SCALE GENOMIC DNA]</scope>
    <source>
        <strain evidence="1 2">47C3B</strain>
    </source>
</reference>
<evidence type="ECO:0000313" key="1">
    <source>
        <dbReference type="EMBL" id="SDF77838.1"/>
    </source>
</evidence>
<dbReference type="OrthoDB" id="7030114at2"/>
<dbReference type="AlphaFoldDB" id="A0A1G7NUR1"/>
<dbReference type="Proteomes" id="UP000199072">
    <property type="component" value="Unassembled WGS sequence"/>
</dbReference>
<dbReference type="RefSeq" id="WP_091157717.1">
    <property type="nucleotide sequence ID" value="NZ_FNAI01000030.1"/>
</dbReference>